<keyword evidence="2" id="KW-1133">Transmembrane helix</keyword>
<dbReference type="Proteomes" id="UP000092443">
    <property type="component" value="Unplaced"/>
</dbReference>
<feature type="transmembrane region" description="Helical" evidence="2">
    <location>
        <begin position="1122"/>
        <end position="1143"/>
    </location>
</feature>
<evidence type="ECO:0000256" key="1">
    <source>
        <dbReference type="SAM" id="MobiDB-lite"/>
    </source>
</evidence>
<feature type="compositionally biased region" description="Low complexity" evidence="1">
    <location>
        <begin position="288"/>
        <end position="299"/>
    </location>
</feature>
<organism evidence="3 4">
    <name type="scientific">Glossina fuscipes</name>
    <dbReference type="NCBI Taxonomy" id="7396"/>
    <lineage>
        <taxon>Eukaryota</taxon>
        <taxon>Metazoa</taxon>
        <taxon>Ecdysozoa</taxon>
        <taxon>Arthropoda</taxon>
        <taxon>Hexapoda</taxon>
        <taxon>Insecta</taxon>
        <taxon>Pterygota</taxon>
        <taxon>Neoptera</taxon>
        <taxon>Endopterygota</taxon>
        <taxon>Diptera</taxon>
        <taxon>Brachycera</taxon>
        <taxon>Muscomorpha</taxon>
        <taxon>Hippoboscoidea</taxon>
        <taxon>Glossinidae</taxon>
        <taxon>Glossina</taxon>
    </lineage>
</organism>
<feature type="compositionally biased region" description="Basic residues" evidence="1">
    <location>
        <begin position="986"/>
        <end position="999"/>
    </location>
</feature>
<keyword evidence="4" id="KW-0808">Transferase</keyword>
<evidence type="ECO:0000313" key="4">
    <source>
        <dbReference type="RefSeq" id="XP_037895608.1"/>
    </source>
</evidence>
<feature type="region of interest" description="Disordered" evidence="1">
    <location>
        <begin position="51"/>
        <end position="70"/>
    </location>
</feature>
<keyword evidence="2" id="KW-0472">Membrane</keyword>
<feature type="region of interest" description="Disordered" evidence="1">
    <location>
        <begin position="274"/>
        <end position="299"/>
    </location>
</feature>
<feature type="compositionally biased region" description="Polar residues" evidence="1">
    <location>
        <begin position="274"/>
        <end position="287"/>
    </location>
</feature>
<feature type="region of interest" description="Disordered" evidence="1">
    <location>
        <begin position="165"/>
        <end position="187"/>
    </location>
</feature>
<dbReference type="KEGG" id="gfs:119641166"/>
<proteinExistence type="predicted"/>
<feature type="region of interest" description="Disordered" evidence="1">
    <location>
        <begin position="1025"/>
        <end position="1044"/>
    </location>
</feature>
<dbReference type="GeneID" id="119641166"/>
<feature type="region of interest" description="Disordered" evidence="1">
    <location>
        <begin position="979"/>
        <end position="1003"/>
    </location>
</feature>
<evidence type="ECO:0000256" key="2">
    <source>
        <dbReference type="SAM" id="Phobius"/>
    </source>
</evidence>
<accession>A0A9C6DXU0</accession>
<keyword evidence="2" id="KW-0812">Transmembrane</keyword>
<feature type="compositionally biased region" description="Low complexity" evidence="1">
    <location>
        <begin position="165"/>
        <end position="180"/>
    </location>
</feature>
<protein>
    <submittedName>
        <fullName evidence="4">Probable serine/threonine-protein kinase DDB_G0282963</fullName>
    </submittedName>
</protein>
<keyword evidence="3" id="KW-1185">Reference proteome</keyword>
<dbReference type="RefSeq" id="XP_037895608.1">
    <property type="nucleotide sequence ID" value="XM_038039680.1"/>
</dbReference>
<dbReference type="AlphaFoldDB" id="A0A9C6DXU0"/>
<gene>
    <name evidence="4" type="primary">LOC119641166</name>
</gene>
<feature type="compositionally biased region" description="Acidic residues" evidence="1">
    <location>
        <begin position="53"/>
        <end position="62"/>
    </location>
</feature>
<reference evidence="4" key="1">
    <citation type="submission" date="2025-08" db="UniProtKB">
        <authorList>
            <consortium name="RefSeq"/>
        </authorList>
    </citation>
    <scope>IDENTIFICATION</scope>
    <source>
        <tissue evidence="4">Whole body pupa</tissue>
    </source>
</reference>
<evidence type="ECO:0000313" key="3">
    <source>
        <dbReference type="Proteomes" id="UP000092443"/>
    </source>
</evidence>
<sequence>MPIHNKSSPSSIANHTTAEIDYHTSEAAKVKRNREQAYFNSYNFDAIEALPYDGDDDEDDDGGDSKVANEKLCNSHKRNNVATTTETTGGSSTIETAKNYLNLITEPSSDRYLEQLAHGVIRVDDNGGICGPNVNLKTTNHHNTHGKYSYLQRFAVIFGNNNNVGTSNNNNKKTNTINSDKSNKQRCGQHLNSQTPALCSTPANNSNRELCTITTYNTSDVVAENNNNSNGFLLPRAMLKYHSVGISNSMPLAAATVTATPVGTVCSCNTACSSSTRLSGDSNGKLDNNSSSHSRCSSSNSNINAMMTAMAINSTDSITGNKTRLAAFNQHANSHDINTGFTANATTVTTVATTSLTPSLNNSLSGLKNNTDCTKYKKNLSRNSSHTNVIVNDNNNGQLGISISDQNIKVSSPQNHQELTAHVTPTASDISNSQSNRSVALENSPTILSDLNISKRTLSHQSHYSTDKSGGSSGYYSSNVCSTYSLEEHIYSEPHLDILDLRPQHHHPTVSKHVRNNENKKNMAASPSAISDHNAQVACKQTLNEKISHTLESSVKHTLHQNRCTGYLCEENEQHEANKTKHNNRKQCEMVLPEKTATTTTTTAKKITTKYIKPDFSENLRCLETSIENLDRHLKTFPQLQAQEQLKPPTYSSLYPPERLRSYSYLPTIREGYDLTPNILPKRNSLSNHNWKLGHEQNSDDSLLDIDLDSFLPDNDGKAKQTKINSNVSKSAVTAANDSLDNPSFLSDEQEANHLKCAKYINSCPEDAYRVESDIIAHSGSSVSEKSLSTYVIGTAVAYPKRYEEQLHFENTRELLEDVRDKIRLLTHAGQSRRQSTYSSPTSKKELYSAQLTREDCLPKELTQMIKTLKNELELYLEKINHHNELEIRQLCTGLVKNQNIVKMKKAFERRRSCDTSTYEAVTGGIFIEASDPPISVHQQQITSIRCASDPNFKMKRKSLNEVFPVSDCRITEIKANQSNPNHQHQYQHQHQNHHHHHQNVQLQRNLSFHQPILGNLHAHDASTQKHQSFNNGGESSESNDKQSILDWHRKKPSIWELYYGTNRLQQSLLGKRNGTMITNAQNPSCYPSSRPESDFTLDLPRAEQLRIKMEKEKKFRQRCRLITTFLSLIFFLLTVMVVSLVLTRGKRMFGSMI</sequence>
<name>A0A9C6DXU0_9MUSC</name>
<keyword evidence="4" id="KW-0418">Kinase</keyword>
<dbReference type="GO" id="GO:0016301">
    <property type="term" value="F:kinase activity"/>
    <property type="evidence" value="ECO:0007669"/>
    <property type="project" value="UniProtKB-KW"/>
</dbReference>